<keyword evidence="8" id="KW-0132">Cell division</keyword>
<evidence type="ECO:0000256" key="16">
    <source>
        <dbReference type="SAM" id="MobiDB-lite"/>
    </source>
</evidence>
<feature type="region of interest" description="Disordered" evidence="16">
    <location>
        <begin position="107"/>
        <end position="140"/>
    </location>
</feature>
<feature type="compositionally biased region" description="Polar residues" evidence="16">
    <location>
        <begin position="414"/>
        <end position="424"/>
    </location>
</feature>
<feature type="compositionally biased region" description="Low complexity" evidence="16">
    <location>
        <begin position="378"/>
        <end position="390"/>
    </location>
</feature>
<evidence type="ECO:0000256" key="8">
    <source>
        <dbReference type="ARBA" id="ARBA00022618"/>
    </source>
</evidence>
<evidence type="ECO:0000256" key="12">
    <source>
        <dbReference type="ARBA" id="ARBA00023212"/>
    </source>
</evidence>
<keyword evidence="13" id="KW-0539">Nucleus</keyword>
<keyword evidence="7" id="KW-0963">Cytoplasm</keyword>
<gene>
    <name evidence="17" type="ORF">MCHLO_12530</name>
</gene>
<evidence type="ECO:0000256" key="1">
    <source>
        <dbReference type="ARBA" id="ARBA00004123"/>
    </source>
</evidence>
<evidence type="ECO:0000256" key="4">
    <source>
        <dbReference type="ARBA" id="ARBA00010731"/>
    </source>
</evidence>
<feature type="region of interest" description="Disordered" evidence="16">
    <location>
        <begin position="1"/>
        <end position="23"/>
    </location>
</feature>
<keyword evidence="10" id="KW-0498">Mitosis</keyword>
<keyword evidence="14" id="KW-0131">Cell cycle</keyword>
<evidence type="ECO:0000256" key="6">
    <source>
        <dbReference type="ARBA" id="ARBA00022454"/>
    </source>
</evidence>
<evidence type="ECO:0000256" key="5">
    <source>
        <dbReference type="ARBA" id="ARBA00014520"/>
    </source>
</evidence>
<evidence type="ECO:0000256" key="2">
    <source>
        <dbReference type="ARBA" id="ARBA00004186"/>
    </source>
</evidence>
<evidence type="ECO:0000256" key="9">
    <source>
        <dbReference type="ARBA" id="ARBA00022701"/>
    </source>
</evidence>
<comment type="subcellular location">
    <subcellularLocation>
        <location evidence="3">Chromosome</location>
        <location evidence="3">Centromere</location>
        <location evidence="3">Kinetochore</location>
    </subcellularLocation>
    <subcellularLocation>
        <location evidence="2">Cytoplasm</location>
        <location evidence="2">Cytoskeleton</location>
        <location evidence="2">Spindle</location>
    </subcellularLocation>
    <subcellularLocation>
        <location evidence="1">Nucleus</location>
    </subcellularLocation>
</comment>
<keyword evidence="18" id="KW-1185">Reference proteome</keyword>
<feature type="compositionally biased region" description="Pro residues" evidence="16">
    <location>
        <begin position="9"/>
        <end position="20"/>
    </location>
</feature>
<evidence type="ECO:0000256" key="14">
    <source>
        <dbReference type="ARBA" id="ARBA00023306"/>
    </source>
</evidence>
<evidence type="ECO:0000256" key="11">
    <source>
        <dbReference type="ARBA" id="ARBA00022838"/>
    </source>
</evidence>
<comment type="similarity">
    <text evidence="4">Belongs to the DASH complex ASK1 family.</text>
</comment>
<protein>
    <recommendedName>
        <fullName evidence="5">DASH complex subunit ASK1</fullName>
    </recommendedName>
</protein>
<keyword evidence="6" id="KW-0158">Chromosome</keyword>
<dbReference type="PANTHER" id="PTHR28200:SF1">
    <property type="entry name" value="DASH COMPLEX SUBUNIT ASK1"/>
    <property type="match status" value="1"/>
</dbReference>
<accession>A0ABQ0LXL0</accession>
<dbReference type="Pfam" id="PF08655">
    <property type="entry name" value="DASH_Ask1"/>
    <property type="match status" value="1"/>
</dbReference>
<evidence type="ECO:0000313" key="17">
    <source>
        <dbReference type="EMBL" id="GAT55802.1"/>
    </source>
</evidence>
<reference evidence="17" key="1">
    <citation type="submission" date="2014-09" db="EMBL/GenBank/DDBJ databases">
        <title>Genome sequence of the luminous mushroom Mycena chlorophos for searching fungal bioluminescence genes.</title>
        <authorList>
            <person name="Tanaka Y."/>
            <person name="Kasuga D."/>
            <person name="Oba Y."/>
            <person name="Hase S."/>
            <person name="Sato K."/>
            <person name="Oba Y."/>
            <person name="Sakakibara Y."/>
        </authorList>
    </citation>
    <scope>NUCLEOTIDE SEQUENCE</scope>
</reference>
<dbReference type="EMBL" id="DF849135">
    <property type="protein sequence ID" value="GAT55802.1"/>
    <property type="molecule type" value="Genomic_DNA"/>
</dbReference>
<proteinExistence type="inferred from homology"/>
<keyword evidence="15" id="KW-0137">Centromere</keyword>
<feature type="region of interest" description="Disordered" evidence="16">
    <location>
        <begin position="302"/>
        <end position="337"/>
    </location>
</feature>
<feature type="compositionally biased region" description="Polar residues" evidence="16">
    <location>
        <begin position="110"/>
        <end position="133"/>
    </location>
</feature>
<dbReference type="Proteomes" id="UP000815677">
    <property type="component" value="Unassembled WGS sequence"/>
</dbReference>
<organism evidence="17 18">
    <name type="scientific">Mycena chlorophos</name>
    <name type="common">Agaric fungus</name>
    <name type="synonym">Agaricus chlorophos</name>
    <dbReference type="NCBI Taxonomy" id="658473"/>
    <lineage>
        <taxon>Eukaryota</taxon>
        <taxon>Fungi</taxon>
        <taxon>Dikarya</taxon>
        <taxon>Basidiomycota</taxon>
        <taxon>Agaricomycotina</taxon>
        <taxon>Agaricomycetes</taxon>
        <taxon>Agaricomycetidae</taxon>
        <taxon>Agaricales</taxon>
        <taxon>Marasmiineae</taxon>
        <taxon>Mycenaceae</taxon>
        <taxon>Mycena</taxon>
    </lineage>
</organism>
<feature type="region of interest" description="Disordered" evidence="16">
    <location>
        <begin position="372"/>
        <end position="474"/>
    </location>
</feature>
<evidence type="ECO:0000256" key="10">
    <source>
        <dbReference type="ARBA" id="ARBA00022776"/>
    </source>
</evidence>
<keyword evidence="12" id="KW-0206">Cytoskeleton</keyword>
<dbReference type="PANTHER" id="PTHR28200">
    <property type="entry name" value="DASH COMPLEX SUBUNIT ASK1"/>
    <property type="match status" value="1"/>
</dbReference>
<evidence type="ECO:0000256" key="3">
    <source>
        <dbReference type="ARBA" id="ARBA00004629"/>
    </source>
</evidence>
<keyword evidence="9" id="KW-0493">Microtubule</keyword>
<evidence type="ECO:0000256" key="15">
    <source>
        <dbReference type="ARBA" id="ARBA00023328"/>
    </source>
</evidence>
<sequence>MPDHRAAPAPNPPRWQPNPDPASISVPGLDTEAPVLDQIEQIEQLITLKLQGIDENFSKIHNVLTNRILPAVRRYAVATKPVRESANFWISFYEKAAQIRIPTVDDYSVTDPTATTEEVSNTEAESSGTQSAEATMRQEDHSVASTETSFMPQAAFASTPAIERMGRSATETFGTDDSELPSWSASLESPVMRLTRGIENYEREENTMGSKLPSLQLDEDDTITRPRVDKGKGKEPLLNNVLRHTLYSRNDDVSFASLSPVKGKGKIKTPVPANLNPYLPAGTLPANWSGMVDLRKTPLTATPVRKGNLDDDDDDSFDGLPPGMSPPKFMSPARPPRSTKEILLMQGTTTGKTPKEAAASIKNDLVRAATARRYQGESSMSTVSSPPSLSKYNRTDESELDTSLESVMRRVSLNPPTWTPSASTPGLRLKPKPKPPTFSRPPDPEPELPPQFRGTNDDNNNSFDSDSDSLDHGPPAAFIMAAAAAAGPHDSFDSDDDSVSFDAAEQQEAMNMLMGMNGGAGAMLPGGLPMPSYTGDDSFDDSFVAGGAALAHDPPQEETVFGRPPVQRGAAGRLSEAGDLLMLGNEPSRLIDTAEFGLIGSPTPAGGAGR</sequence>
<name>A0ABQ0LXL0_MYCCL</name>
<keyword evidence="11" id="KW-0995">Kinetochore</keyword>
<evidence type="ECO:0000256" key="7">
    <source>
        <dbReference type="ARBA" id="ARBA00022490"/>
    </source>
</evidence>
<dbReference type="InterPro" id="IPR013964">
    <property type="entry name" value="DASH_Ask1"/>
</dbReference>
<evidence type="ECO:0000256" key="13">
    <source>
        <dbReference type="ARBA" id="ARBA00023242"/>
    </source>
</evidence>
<evidence type="ECO:0000313" key="18">
    <source>
        <dbReference type="Proteomes" id="UP000815677"/>
    </source>
</evidence>